<evidence type="ECO:0000256" key="2">
    <source>
        <dbReference type="ARBA" id="ARBA00006542"/>
    </source>
</evidence>
<comment type="similarity">
    <text evidence="2">Belongs to the archaeal-type GPI family.</text>
</comment>
<keyword evidence="4" id="KW-0312">Gluconeogenesis</keyword>
<dbReference type="STRING" id="1839936.SBU_000116"/>
<dbReference type="CDD" id="cd02218">
    <property type="entry name" value="cupin_PGI"/>
    <property type="match status" value="1"/>
</dbReference>
<dbReference type="AlphaFoldDB" id="A0A1F2P6N8"/>
<accession>A0A1F2P6N8</accession>
<reference evidence="8" key="2">
    <citation type="journal article" date="2020" name="mSystems">
        <title>Genome- and Community-Level Interaction Insights into Carbon Utilization and Element Cycling Functions of Hydrothermarchaeota in Hydrothermal Sediment.</title>
        <authorList>
            <person name="Zhou Z."/>
            <person name="Liu Y."/>
            <person name="Xu W."/>
            <person name="Pan J."/>
            <person name="Luo Z.H."/>
            <person name="Li M."/>
        </authorList>
    </citation>
    <scope>NUCLEOTIDE SEQUENCE [LARGE SCALE GENOMIC DNA]</scope>
    <source>
        <strain evidence="8">HyVt-386</strain>
    </source>
</reference>
<feature type="domain" description="Glucose-6-phosphate isomerase prokaryote" evidence="7">
    <location>
        <begin position="16"/>
        <end position="182"/>
    </location>
</feature>
<dbReference type="GO" id="GO:0006096">
    <property type="term" value="P:glycolytic process"/>
    <property type="evidence" value="ECO:0007669"/>
    <property type="project" value="UniProtKB-UniPathway"/>
</dbReference>
<dbReference type="EMBL" id="DRIE01000125">
    <property type="protein sequence ID" value="HEC57750.1"/>
    <property type="molecule type" value="Genomic_DNA"/>
</dbReference>
<evidence type="ECO:0000313" key="9">
    <source>
        <dbReference type="EMBL" id="OFV66823.1"/>
    </source>
</evidence>
<evidence type="ECO:0000256" key="3">
    <source>
        <dbReference type="ARBA" id="ARBA00011952"/>
    </source>
</evidence>
<keyword evidence="9" id="KW-0413">Isomerase</keyword>
<evidence type="ECO:0000256" key="6">
    <source>
        <dbReference type="ARBA" id="ARBA00029321"/>
    </source>
</evidence>
<dbReference type="InterPro" id="IPR014710">
    <property type="entry name" value="RmlC-like_jellyroll"/>
</dbReference>
<dbReference type="Gene3D" id="2.60.120.10">
    <property type="entry name" value="Jelly Rolls"/>
    <property type="match status" value="1"/>
</dbReference>
<evidence type="ECO:0000256" key="1">
    <source>
        <dbReference type="ARBA" id="ARBA00004926"/>
    </source>
</evidence>
<sequence length="243" mass="28142">MDLPLNFGGQLIRPDVRRLSDMRELLFDRSFAESAEDMDLYYMYRDLYLSRKDQEKIREAGLRYDITIIPPLMLGKEYVKTAGHYHPPADGGGITYPEVYEVLEGEAHYLLQRPEGDKIVDVVLITAEEGEKVLIPPGYGHITINPSNKRLKMANWVARGFSSIYDPIRKRRGGAYYETVDGFVKNDAYGEIPPIRFLRPKDLPMFGLVKAKEMYGLVRENIKLLEFLTRPWEFVEVFEKVLE</sequence>
<comment type="pathway">
    <text evidence="1">Carbohydrate degradation; glycolysis; D-glyceraldehyde 3-phosphate and glycerone phosphate from D-glucose: step 2/4.</text>
</comment>
<evidence type="ECO:0000313" key="10">
    <source>
        <dbReference type="Proteomes" id="UP000185779"/>
    </source>
</evidence>
<dbReference type="InterPro" id="IPR010551">
    <property type="entry name" value="G6P_isomerase_prok"/>
</dbReference>
<organism evidence="9 10">
    <name type="scientific">Candidatus Syntropharchaeum butanivorans</name>
    <dbReference type="NCBI Taxonomy" id="1839936"/>
    <lineage>
        <taxon>Archaea</taxon>
        <taxon>Methanobacteriati</taxon>
        <taxon>Methanobacteriota</taxon>
        <taxon>Stenosarchaea group</taxon>
        <taxon>Methanomicrobia</taxon>
        <taxon>Methanosarcinales</taxon>
        <taxon>ANME-2 cluster</taxon>
        <taxon>Candidatus Syntropharchaeum</taxon>
    </lineage>
</organism>
<reference evidence="9 10" key="1">
    <citation type="submission" date="2016-05" db="EMBL/GenBank/DDBJ databases">
        <title>Microbial consortia oxidize butane by reversing methanogenesis.</title>
        <authorList>
            <person name="Laso-Perez R."/>
            <person name="Richter M."/>
            <person name="Wegener G."/>
            <person name="Musat F."/>
        </authorList>
    </citation>
    <scope>NUCLEOTIDE SEQUENCE [LARGE SCALE GENOMIC DNA]</scope>
    <source>
        <strain evidence="9">BOX1</strain>
    </source>
</reference>
<name>A0A1F2P6N8_9EURY</name>
<evidence type="ECO:0000259" key="7">
    <source>
        <dbReference type="Pfam" id="PF06560"/>
    </source>
</evidence>
<evidence type="ECO:0000313" key="8">
    <source>
        <dbReference type="EMBL" id="HEC57750.1"/>
    </source>
</evidence>
<dbReference type="EMBL" id="LYOR01000001">
    <property type="protein sequence ID" value="OFV66823.1"/>
    <property type="molecule type" value="Genomic_DNA"/>
</dbReference>
<dbReference type="UniPathway" id="UPA00109">
    <property type="reaction ID" value="UER00181"/>
</dbReference>
<evidence type="ECO:0000256" key="5">
    <source>
        <dbReference type="ARBA" id="ARBA00023152"/>
    </source>
</evidence>
<dbReference type="Proteomes" id="UP000185779">
    <property type="component" value="Unassembled WGS sequence"/>
</dbReference>
<dbReference type="GO" id="GO:0006094">
    <property type="term" value="P:gluconeogenesis"/>
    <property type="evidence" value="ECO:0007669"/>
    <property type="project" value="UniProtKB-KW"/>
</dbReference>
<dbReference type="InterPro" id="IPR011051">
    <property type="entry name" value="RmlC_Cupin_sf"/>
</dbReference>
<dbReference type="SUPFAM" id="SSF51182">
    <property type="entry name" value="RmlC-like cupins"/>
    <property type="match status" value="1"/>
</dbReference>
<keyword evidence="5" id="KW-0324">Glycolysis</keyword>
<dbReference type="GO" id="GO:0005737">
    <property type="term" value="C:cytoplasm"/>
    <property type="evidence" value="ECO:0007669"/>
    <property type="project" value="InterPro"/>
</dbReference>
<protein>
    <recommendedName>
        <fullName evidence="3">glucose-6-phosphate isomerase</fullName>
        <ecNumber evidence="3">5.3.1.9</ecNumber>
    </recommendedName>
</protein>
<evidence type="ECO:0000256" key="4">
    <source>
        <dbReference type="ARBA" id="ARBA00022432"/>
    </source>
</evidence>
<proteinExistence type="inferred from homology"/>
<keyword evidence="10" id="KW-1185">Reference proteome</keyword>
<comment type="caution">
    <text evidence="9">The sequence shown here is derived from an EMBL/GenBank/DDBJ whole genome shotgun (WGS) entry which is preliminary data.</text>
</comment>
<dbReference type="PATRIC" id="fig|1839936.3.peg.116"/>
<dbReference type="Proteomes" id="UP000885936">
    <property type="component" value="Unassembled WGS sequence"/>
</dbReference>
<dbReference type="GO" id="GO:0004347">
    <property type="term" value="F:glucose-6-phosphate isomerase activity"/>
    <property type="evidence" value="ECO:0007669"/>
    <property type="project" value="UniProtKB-EC"/>
</dbReference>
<comment type="catalytic activity">
    <reaction evidence="6">
        <text>alpha-D-glucose 6-phosphate = beta-D-fructose 6-phosphate</text>
        <dbReference type="Rhea" id="RHEA:11816"/>
        <dbReference type="ChEBI" id="CHEBI:57634"/>
        <dbReference type="ChEBI" id="CHEBI:58225"/>
        <dbReference type="EC" id="5.3.1.9"/>
    </reaction>
</comment>
<dbReference type="EC" id="5.3.1.9" evidence="3"/>
<dbReference type="Pfam" id="PF06560">
    <property type="entry name" value="GPI"/>
    <property type="match status" value="1"/>
</dbReference>
<gene>
    <name evidence="8" type="ORF">ENI32_07780</name>
    <name evidence="9" type="ORF">SBU_000116</name>
</gene>